<keyword evidence="1" id="KW-1133">Transmembrane helix</keyword>
<name>A0A8K0S7F0_9HYPO</name>
<dbReference type="Proteomes" id="UP000813427">
    <property type="component" value="Unassembled WGS sequence"/>
</dbReference>
<proteinExistence type="predicted"/>
<keyword evidence="1" id="KW-0812">Transmembrane</keyword>
<protein>
    <submittedName>
        <fullName evidence="2">Uncharacterized protein</fullName>
    </submittedName>
</protein>
<keyword evidence="3" id="KW-1185">Reference proteome</keyword>
<organism evidence="2 3">
    <name type="scientific">Fusarium tricinctum</name>
    <dbReference type="NCBI Taxonomy" id="61284"/>
    <lineage>
        <taxon>Eukaryota</taxon>
        <taxon>Fungi</taxon>
        <taxon>Dikarya</taxon>
        <taxon>Ascomycota</taxon>
        <taxon>Pezizomycotina</taxon>
        <taxon>Sordariomycetes</taxon>
        <taxon>Hypocreomycetidae</taxon>
        <taxon>Hypocreales</taxon>
        <taxon>Nectriaceae</taxon>
        <taxon>Fusarium</taxon>
        <taxon>Fusarium tricinctum species complex</taxon>
    </lineage>
</organism>
<keyword evidence="1" id="KW-0472">Membrane</keyword>
<comment type="caution">
    <text evidence="2">The sequence shown here is derived from an EMBL/GenBank/DDBJ whole genome shotgun (WGS) entry which is preliminary data.</text>
</comment>
<reference evidence="2" key="1">
    <citation type="journal article" date="2021" name="Nat. Commun.">
        <title>Genetic determinants of endophytism in the Arabidopsis root mycobiome.</title>
        <authorList>
            <person name="Mesny F."/>
            <person name="Miyauchi S."/>
            <person name="Thiergart T."/>
            <person name="Pickel B."/>
            <person name="Atanasova L."/>
            <person name="Karlsson M."/>
            <person name="Huettel B."/>
            <person name="Barry K.W."/>
            <person name="Haridas S."/>
            <person name="Chen C."/>
            <person name="Bauer D."/>
            <person name="Andreopoulos W."/>
            <person name="Pangilinan J."/>
            <person name="LaButti K."/>
            <person name="Riley R."/>
            <person name="Lipzen A."/>
            <person name="Clum A."/>
            <person name="Drula E."/>
            <person name="Henrissat B."/>
            <person name="Kohler A."/>
            <person name="Grigoriev I.V."/>
            <person name="Martin F.M."/>
            <person name="Hacquard S."/>
        </authorList>
    </citation>
    <scope>NUCLEOTIDE SEQUENCE</scope>
    <source>
        <strain evidence="2">MPI-SDFR-AT-0068</strain>
    </source>
</reference>
<dbReference type="AlphaFoldDB" id="A0A8K0S7F0"/>
<sequence>RKVVDIIIINKSPMVIIIGKGSGKSLYFILPAASYSGRLIIIIILLISL</sequence>
<accession>A0A8K0S7F0</accession>
<gene>
    <name evidence="2" type="ORF">BKA59DRAFT_387678</name>
</gene>
<dbReference type="OrthoDB" id="5148578at2759"/>
<evidence type="ECO:0000313" key="3">
    <source>
        <dbReference type="Proteomes" id="UP000813427"/>
    </source>
</evidence>
<feature type="non-terminal residue" evidence="2">
    <location>
        <position position="1"/>
    </location>
</feature>
<dbReference type="EMBL" id="JAGPXF010000001">
    <property type="protein sequence ID" value="KAH7261560.1"/>
    <property type="molecule type" value="Genomic_DNA"/>
</dbReference>
<evidence type="ECO:0000256" key="1">
    <source>
        <dbReference type="SAM" id="Phobius"/>
    </source>
</evidence>
<evidence type="ECO:0000313" key="2">
    <source>
        <dbReference type="EMBL" id="KAH7261560.1"/>
    </source>
</evidence>
<feature type="transmembrane region" description="Helical" evidence="1">
    <location>
        <begin position="26"/>
        <end position="47"/>
    </location>
</feature>